<dbReference type="OrthoDB" id="2418081at2759"/>
<evidence type="ECO:0000256" key="2">
    <source>
        <dbReference type="SAM" id="MobiDB-lite"/>
    </source>
</evidence>
<proteinExistence type="predicted"/>
<feature type="coiled-coil region" evidence="1">
    <location>
        <begin position="139"/>
        <end position="180"/>
    </location>
</feature>
<evidence type="ECO:0000313" key="3">
    <source>
        <dbReference type="EMBL" id="EGS17970.1"/>
    </source>
</evidence>
<keyword evidence="4" id="KW-1185">Reference proteome</keyword>
<dbReference type="AlphaFoldDB" id="G0SEV4"/>
<accession>G0SEV4</accession>
<dbReference type="RefSeq" id="XP_006696301.1">
    <property type="nucleotide sequence ID" value="XM_006696238.1"/>
</dbReference>
<dbReference type="eggNOG" id="KOG2112">
    <property type="taxonomic scope" value="Eukaryota"/>
</dbReference>
<dbReference type="OMA" id="YQTHIVE"/>
<name>G0SEV4_CHATD</name>
<dbReference type="Proteomes" id="UP000008066">
    <property type="component" value="Unassembled WGS sequence"/>
</dbReference>
<protein>
    <submittedName>
        <fullName evidence="3">Uncharacterized protein</fullName>
    </submittedName>
</protein>
<feature type="coiled-coil region" evidence="1">
    <location>
        <begin position="71"/>
        <end position="98"/>
    </location>
</feature>
<dbReference type="EMBL" id="GL988046">
    <property type="protein sequence ID" value="EGS17970.1"/>
    <property type="molecule type" value="Genomic_DNA"/>
</dbReference>
<dbReference type="HOGENOM" id="CLU_696388_0_0_1"/>
<feature type="region of interest" description="Disordered" evidence="2">
    <location>
        <begin position="253"/>
        <end position="302"/>
    </location>
</feature>
<feature type="compositionally biased region" description="Low complexity" evidence="2">
    <location>
        <begin position="273"/>
        <end position="299"/>
    </location>
</feature>
<keyword evidence="1" id="KW-0175">Coiled coil</keyword>
<reference evidence="3 4" key="1">
    <citation type="journal article" date="2011" name="Cell">
        <title>Insight into structure and assembly of the nuclear pore complex by utilizing the genome of a eukaryotic thermophile.</title>
        <authorList>
            <person name="Amlacher S."/>
            <person name="Sarges P."/>
            <person name="Flemming D."/>
            <person name="van Noort V."/>
            <person name="Kunze R."/>
            <person name="Devos D.P."/>
            <person name="Arumugam M."/>
            <person name="Bork P."/>
            <person name="Hurt E."/>
        </authorList>
    </citation>
    <scope>NUCLEOTIDE SEQUENCE [LARGE SCALE GENOMIC DNA]</scope>
    <source>
        <strain evidence="4">DSM 1495 / CBS 144.50 / IMI 039719</strain>
    </source>
</reference>
<dbReference type="KEGG" id="cthr:CTHT_0059830"/>
<dbReference type="GeneID" id="18260021"/>
<gene>
    <name evidence="3" type="ORF">CTHT_0059830</name>
</gene>
<evidence type="ECO:0000313" key="4">
    <source>
        <dbReference type="Proteomes" id="UP000008066"/>
    </source>
</evidence>
<evidence type="ECO:0000256" key="1">
    <source>
        <dbReference type="SAM" id="Coils"/>
    </source>
</evidence>
<organism evidence="4">
    <name type="scientific">Chaetomium thermophilum (strain DSM 1495 / CBS 144.50 / IMI 039719)</name>
    <name type="common">Thermochaetoides thermophila</name>
    <dbReference type="NCBI Taxonomy" id="759272"/>
    <lineage>
        <taxon>Eukaryota</taxon>
        <taxon>Fungi</taxon>
        <taxon>Dikarya</taxon>
        <taxon>Ascomycota</taxon>
        <taxon>Pezizomycotina</taxon>
        <taxon>Sordariomycetes</taxon>
        <taxon>Sordariomycetidae</taxon>
        <taxon>Sordariales</taxon>
        <taxon>Chaetomiaceae</taxon>
        <taxon>Thermochaetoides</taxon>
    </lineage>
</organism>
<feature type="compositionally biased region" description="Polar residues" evidence="2">
    <location>
        <begin position="254"/>
        <end position="272"/>
    </location>
</feature>
<sequence length="396" mass="44896">MDFDPKHDRLHHSLSSAWSSFLNAQHCTKEVCSLRRALDDHVRQANVAIASVQRDVAHTHGLVTSALADAKTKAEEQNAKIAEQMRGVQERVAKLEREGVGRGNGRDDGKVRELEGRVNALQEKIGQIPSGAGVEDETVRTLMTKMDMLQAEVRELREGKAAVESKLAALELKIAALAEREPLGEDVMGFLQLMHSRRKSLMKVLDDVEHGDANEHGKAPVCFLKAQLLTRAVLTQLAPEPSPQDWGAMEVATDWSSTPPFNPRPTRNSIPLSNYQPQAQPQIQSQLQSRSQPLLHPPSTQHQQDLHSLYLFFRDRYKAKPPKNDVSFIWQFLRAIRDPELSRHVQESLAVLLPHDVTRRKESTRLKKEKYRYITIDKGLTWRRFREALVRIPSPQ</sequence>
<dbReference type="Gene3D" id="1.10.287.1490">
    <property type="match status" value="1"/>
</dbReference>